<dbReference type="Gene3D" id="3.60.10.10">
    <property type="entry name" value="Endonuclease/exonuclease/phosphatase"/>
    <property type="match status" value="1"/>
</dbReference>
<proteinExistence type="predicted"/>
<accession>A0AAV7RWS0</accession>
<dbReference type="InterPro" id="IPR036691">
    <property type="entry name" value="Endo/exonu/phosph_ase_sf"/>
</dbReference>
<protein>
    <submittedName>
        <fullName evidence="1">Uncharacterized protein</fullName>
    </submittedName>
</protein>
<dbReference type="AlphaFoldDB" id="A0AAV7RWS0"/>
<dbReference type="SUPFAM" id="SSF56219">
    <property type="entry name" value="DNase I-like"/>
    <property type="match status" value="1"/>
</dbReference>
<gene>
    <name evidence="1" type="ORF">NDU88_008403</name>
</gene>
<evidence type="ECO:0000313" key="1">
    <source>
        <dbReference type="EMBL" id="KAJ1155674.1"/>
    </source>
</evidence>
<sequence length="298" mass="34582">MDDAVKLLAEMVGEAPLIDVIGSMGPDTRNFTWSHSDGSLCSRIDFFFTSKSVRIRQHSIVTLHFSDHRALRFQGGLTGTFLAGPGTWKLNSSLLGREDVQEELSRTYSEWQEMKDIFQSIGEWWKWEKGQIQDFFKNMGRKAARGRRKEFSRMQQQLQELYDLQLQGWDVMNPLEAVKKELSEHFHDKSRRIIFRSNVENLEKVEKCNSFFFKKIHSSHTPLVQLRNREGTLCDTREDIRKAVTDFYGDLYSKKRSGGDQAENFLSDIPRKVSAPAREVLNTPLTLEDLHLAVKSFR</sequence>
<reference evidence="1" key="1">
    <citation type="journal article" date="2022" name="bioRxiv">
        <title>Sequencing and chromosome-scale assembly of the giantPleurodeles waltlgenome.</title>
        <authorList>
            <person name="Brown T."/>
            <person name="Elewa A."/>
            <person name="Iarovenko S."/>
            <person name="Subramanian E."/>
            <person name="Araus A.J."/>
            <person name="Petzold A."/>
            <person name="Susuki M."/>
            <person name="Suzuki K.-i.T."/>
            <person name="Hayashi T."/>
            <person name="Toyoda A."/>
            <person name="Oliveira C."/>
            <person name="Osipova E."/>
            <person name="Leigh N.D."/>
            <person name="Simon A."/>
            <person name="Yun M.H."/>
        </authorList>
    </citation>
    <scope>NUCLEOTIDE SEQUENCE</scope>
    <source>
        <strain evidence="1">20211129_DDA</strain>
        <tissue evidence="1">Liver</tissue>
    </source>
</reference>
<organism evidence="1 2">
    <name type="scientific">Pleurodeles waltl</name>
    <name type="common">Iberian ribbed newt</name>
    <dbReference type="NCBI Taxonomy" id="8319"/>
    <lineage>
        <taxon>Eukaryota</taxon>
        <taxon>Metazoa</taxon>
        <taxon>Chordata</taxon>
        <taxon>Craniata</taxon>
        <taxon>Vertebrata</taxon>
        <taxon>Euteleostomi</taxon>
        <taxon>Amphibia</taxon>
        <taxon>Batrachia</taxon>
        <taxon>Caudata</taxon>
        <taxon>Salamandroidea</taxon>
        <taxon>Salamandridae</taxon>
        <taxon>Pleurodelinae</taxon>
        <taxon>Pleurodeles</taxon>
    </lineage>
</organism>
<comment type="caution">
    <text evidence="1">The sequence shown here is derived from an EMBL/GenBank/DDBJ whole genome shotgun (WGS) entry which is preliminary data.</text>
</comment>
<dbReference type="EMBL" id="JANPWB010000009">
    <property type="protein sequence ID" value="KAJ1155674.1"/>
    <property type="molecule type" value="Genomic_DNA"/>
</dbReference>
<name>A0AAV7RWS0_PLEWA</name>
<evidence type="ECO:0000313" key="2">
    <source>
        <dbReference type="Proteomes" id="UP001066276"/>
    </source>
</evidence>
<dbReference type="Proteomes" id="UP001066276">
    <property type="component" value="Chromosome 5"/>
</dbReference>
<keyword evidence="2" id="KW-1185">Reference proteome</keyword>